<protein>
    <submittedName>
        <fullName evidence="2">Uncharacterized protein</fullName>
    </submittedName>
</protein>
<feature type="compositionally biased region" description="Basic and acidic residues" evidence="1">
    <location>
        <begin position="797"/>
        <end position="807"/>
    </location>
</feature>
<dbReference type="EMBL" id="BQXS01000448">
    <property type="protein sequence ID" value="GKT28711.1"/>
    <property type="molecule type" value="Genomic_DNA"/>
</dbReference>
<gene>
    <name evidence="2" type="ORF">ADUPG1_000822</name>
</gene>
<evidence type="ECO:0000313" key="2">
    <source>
        <dbReference type="EMBL" id="GKT28711.1"/>
    </source>
</evidence>
<name>A0ABQ5KCW2_9EUKA</name>
<evidence type="ECO:0000313" key="3">
    <source>
        <dbReference type="Proteomes" id="UP001057375"/>
    </source>
</evidence>
<sequence>MNITISNAKVRQTDGETITMDKTRVTGSNIRDWIQDAIIVQSASELVLLGDVGIFIVQCASGDSMDSMFVKILQIAKIVTIQPLSVVLFPTGACHLLGQLLETLGKKNVKKVIGTDTNTHTYIKEYASWWDLQEISAKRSPKLSIFFDFLIFFLKDLPLTVISKLFSPGLRSSLLLECLLKLSLSHIDELTTSHFATLVRCTVLLSGASSHHNIWMSGVDHILLKKVGMGFGDVGMGCTMEEAAVWREAMLKKKESEEEIKRTLIKKGRLRKRGEKPQSKAEIHFAKNFSLGGGIEGQTSDIYSVSKGEEDEDEQYDMPPSPPVPLFDEERDKNRDVAQPPALGRFQEKGEEKEREEAEEEEEEESDEEEEEEEEEEGILSIDAMNLNRSDNATLFFDPTLHEHKESKKDPMKSAFQDTTPILQAQSKRPLPMIDRTKLSQCVPGVVLSSNMRRHGKRFQTSTESEAFDAFSQFLTSIFGEIAHVTQKSSSISPFHRDSSSQRSISAGFSKRDGSEIRNSMSIGAFRSVPVFSNVLIPALRVISIFLVNVILPRAAQGLQDKSLCEKLVYICESIVSCITNTCRNTVLGLEINQDDLDTIEEGCATLSLLCVSILGLSPGGVNVLRIFSHSSLQRLISFSQILKKRGEGAYVRYFYFFSLIHVSLSGTQRVTIPFSRLTKILVTNDDTWSLNPRDLCYLLQSVCVKLLCGTFDISQKEWVGEKSNIEASLLFFPLDSVRKNLDQLAKLDGGVEYIFRISGLCSLIASFLVKHSYHSLPSWICSHSYSTIRQRSVKRLDSGTKEGKDHDEEEDDRGTKLKQDHKGKLKGKLGEEDAEEQSLSSKKTKDGTISIIPAVVEGKTIDNKSLQEHIQEKLKNSSFYSQANIVLYVEHLYQCYGIASISEEDMISLCRAQILLRNAMFYFTEAVHISAIPHKQNTNENILGPWLSFSAALISFMVRNVDLYHFLKYEEHMVLQEKMVEICRELNPSIKLFVHTVEVLEAKLIGTLSTAQKRVLENEEMMLFLFDTTIETAQVSAANSKIHWKDGLRLLTEITTFLAHSIPIMMLPEFCVIDSSDPSLIFSHDQKQDSRTPVDNFLLDLEKHRNGVHMFSGFMRLFAHIITYLTGSSLKSFNCRLSCFTISLILFSPHLNLLHYQTLSDDCIYFHQKYSEAQLVLDGYFSYLFCPESISSIQRLLTADISSSEFEKKMAKASSSSSRTRTAISSVAMSALDSAYSDFVFSFLMCMNESSIYKHETAIKNNMFYVNNLLITAVMKQRSDHFYYSFEEVLMARKDPIIMEYLQIFSSFVGRETIGNLMYFVFTGVLRDPLLVDSIFNVICALPLTNCCILFLSVEKKMAVSTIISALFNKAEEILKSPPEKITFLSLCFLERVLTIAQFLHEETHGQYSDSVAVYQKFLRISEISLRELANSLSSLDPVICLPLCRSVVRFLTSCVPQHLHLEPLCFSSLVVMNRFIHIVHGFVLQACCPNNDPHGRHFDSNGDQIPFSSSSSSTLVNTIPILPHCDAIFDILNFILYKLSRSADSTVDVSSKALVCEMLSAVAPYIPIPSRVHQKIVDACASMLALAALLFDGEGKHIVGFCHPRLKPLSLLIEVLSVLRKKTMDYSALFMLFAVCSSKLSAVLRVEQTQVLPSCSSDMKKETIEVPQKDALFQLEFVDNDAYNIYLLCLKLLLNDNGTLLGSVAIDELQGLKFMGKGVSFSKHIIRYFQL</sequence>
<feature type="compositionally biased region" description="Basic and acidic residues" evidence="1">
    <location>
        <begin position="346"/>
        <end position="356"/>
    </location>
</feature>
<feature type="compositionally biased region" description="Basic and acidic residues" evidence="1">
    <location>
        <begin position="814"/>
        <end position="823"/>
    </location>
</feature>
<keyword evidence="3" id="KW-1185">Reference proteome</keyword>
<proteinExistence type="predicted"/>
<dbReference type="Proteomes" id="UP001057375">
    <property type="component" value="Unassembled WGS sequence"/>
</dbReference>
<feature type="region of interest" description="Disordered" evidence="1">
    <location>
        <begin position="797"/>
        <end position="843"/>
    </location>
</feature>
<accession>A0ABQ5KCW2</accession>
<comment type="caution">
    <text evidence="2">The sequence shown here is derived from an EMBL/GenBank/DDBJ whole genome shotgun (WGS) entry which is preliminary data.</text>
</comment>
<reference evidence="2" key="1">
    <citation type="submission" date="2022-03" db="EMBL/GenBank/DDBJ databases">
        <title>Draft genome sequence of Aduncisulcus paluster, a free-living microaerophilic Fornicata.</title>
        <authorList>
            <person name="Yuyama I."/>
            <person name="Kume K."/>
            <person name="Tamura T."/>
            <person name="Inagaki Y."/>
            <person name="Hashimoto T."/>
        </authorList>
    </citation>
    <scope>NUCLEOTIDE SEQUENCE</scope>
    <source>
        <strain evidence="2">NY0171</strain>
    </source>
</reference>
<organism evidence="2 3">
    <name type="scientific">Aduncisulcus paluster</name>
    <dbReference type="NCBI Taxonomy" id="2918883"/>
    <lineage>
        <taxon>Eukaryota</taxon>
        <taxon>Metamonada</taxon>
        <taxon>Carpediemonas-like organisms</taxon>
        <taxon>Aduncisulcus</taxon>
    </lineage>
</organism>
<feature type="region of interest" description="Disordered" evidence="1">
    <location>
        <begin position="306"/>
        <end position="385"/>
    </location>
</feature>
<feature type="compositionally biased region" description="Acidic residues" evidence="1">
    <location>
        <begin position="357"/>
        <end position="378"/>
    </location>
</feature>
<evidence type="ECO:0000256" key="1">
    <source>
        <dbReference type="SAM" id="MobiDB-lite"/>
    </source>
</evidence>